<gene>
    <name evidence="1" type="ORF">EVAR_78558_1</name>
</gene>
<evidence type="ECO:0000313" key="2">
    <source>
        <dbReference type="Proteomes" id="UP000299102"/>
    </source>
</evidence>
<proteinExistence type="predicted"/>
<evidence type="ECO:0000313" key="1">
    <source>
        <dbReference type="EMBL" id="GBP46856.1"/>
    </source>
</evidence>
<dbReference type="AlphaFoldDB" id="A0A4C1W658"/>
<keyword evidence="2" id="KW-1185">Reference proteome</keyword>
<reference evidence="1 2" key="1">
    <citation type="journal article" date="2019" name="Commun. Biol.">
        <title>The bagworm genome reveals a unique fibroin gene that provides high tensile strength.</title>
        <authorList>
            <person name="Kono N."/>
            <person name="Nakamura H."/>
            <person name="Ohtoshi R."/>
            <person name="Tomita M."/>
            <person name="Numata K."/>
            <person name="Arakawa K."/>
        </authorList>
    </citation>
    <scope>NUCLEOTIDE SEQUENCE [LARGE SCALE GENOMIC DNA]</scope>
</reference>
<comment type="caution">
    <text evidence="1">The sequence shown here is derived from an EMBL/GenBank/DDBJ whole genome shotgun (WGS) entry which is preliminary data.</text>
</comment>
<sequence length="108" mass="12031">MKFYLNSNKGGHLVPRSVRIAQILTLSIGDKEMVEMCVSATERGKPDTTYNTFGTGRAQSHYTGRQQLRWASVTLTSRSRGLRECQAAIVASDESSPNDNVQRHQCLD</sequence>
<dbReference type="Proteomes" id="UP000299102">
    <property type="component" value="Unassembled WGS sequence"/>
</dbReference>
<dbReference type="EMBL" id="BGZK01000490">
    <property type="protein sequence ID" value="GBP46856.1"/>
    <property type="molecule type" value="Genomic_DNA"/>
</dbReference>
<protein>
    <submittedName>
        <fullName evidence="1">Uncharacterized protein</fullName>
    </submittedName>
</protein>
<accession>A0A4C1W658</accession>
<name>A0A4C1W658_EUMVA</name>
<organism evidence="1 2">
    <name type="scientific">Eumeta variegata</name>
    <name type="common">Bagworm moth</name>
    <name type="synonym">Eumeta japonica</name>
    <dbReference type="NCBI Taxonomy" id="151549"/>
    <lineage>
        <taxon>Eukaryota</taxon>
        <taxon>Metazoa</taxon>
        <taxon>Ecdysozoa</taxon>
        <taxon>Arthropoda</taxon>
        <taxon>Hexapoda</taxon>
        <taxon>Insecta</taxon>
        <taxon>Pterygota</taxon>
        <taxon>Neoptera</taxon>
        <taxon>Endopterygota</taxon>
        <taxon>Lepidoptera</taxon>
        <taxon>Glossata</taxon>
        <taxon>Ditrysia</taxon>
        <taxon>Tineoidea</taxon>
        <taxon>Psychidae</taxon>
        <taxon>Oiketicinae</taxon>
        <taxon>Eumeta</taxon>
    </lineage>
</organism>